<name>A0ABR6GMT9_9BURK</name>
<dbReference type="EMBL" id="JACHXO010000001">
    <property type="protein sequence ID" value="MBB3193404.1"/>
    <property type="molecule type" value="Genomic_DNA"/>
</dbReference>
<keyword evidence="16" id="KW-1185">Reference proteome</keyword>
<accession>A0ABR6GMT9</accession>
<dbReference type="Pfam" id="PF02485">
    <property type="entry name" value="Branch"/>
    <property type="match status" value="1"/>
</dbReference>
<gene>
    <name evidence="15" type="ORF">FHS28_000769</name>
</gene>
<proteinExistence type="predicted"/>
<evidence type="ECO:0000256" key="11">
    <source>
        <dbReference type="ARBA" id="ARBA00023136"/>
    </source>
</evidence>
<dbReference type="Proteomes" id="UP000574369">
    <property type="component" value="Unassembled WGS sequence"/>
</dbReference>
<evidence type="ECO:0000256" key="7">
    <source>
        <dbReference type="ARBA" id="ARBA00022824"/>
    </source>
</evidence>
<keyword evidence="12" id="KW-1015">Disulfide bond</keyword>
<keyword evidence="13" id="KW-0325">Glycoprotein</keyword>
<evidence type="ECO:0000256" key="8">
    <source>
        <dbReference type="ARBA" id="ARBA00022968"/>
    </source>
</evidence>
<sequence length="326" mass="35738">MASPDAAQAAHFLKKPDPPREGPVNIAYLIQAHTAPAQLRRLVELLSHPNAGIFIHVDAKADAAPFDSLRALGVHFCTGADRVAVHWGDYSQLEASFSLMRAALAAPQRYDRLVLLSGMDLPLRSAEALQTFFAANPDREFINLVPIPSVEANKSEERLTARWFPPTLIGKIQRRLLRHGLLRAQRDYRPAFADLRPFGGSQWWALTRDCCETLLSEVAARPALVRFIRGISCADETLIQTLVGNSRFASKVARALTFTCWRPGAASPDVLGPKDVDALLAHPWHPEGSAYGDGPILFARKFDESTSEASVERLRPSGLPGPLGLV</sequence>
<protein>
    <recommendedName>
        <fullName evidence="14">Peptide O-xylosyltransferase</fullName>
    </recommendedName>
</protein>
<evidence type="ECO:0000256" key="14">
    <source>
        <dbReference type="ARBA" id="ARBA00042865"/>
    </source>
</evidence>
<evidence type="ECO:0000256" key="12">
    <source>
        <dbReference type="ARBA" id="ARBA00023157"/>
    </source>
</evidence>
<evidence type="ECO:0000256" key="4">
    <source>
        <dbReference type="ARBA" id="ARBA00022679"/>
    </source>
</evidence>
<dbReference type="RefSeq" id="WP_088449002.1">
    <property type="nucleotide sequence ID" value="NZ_JACHXO010000001.1"/>
</dbReference>
<dbReference type="InterPro" id="IPR043538">
    <property type="entry name" value="XYLT"/>
</dbReference>
<evidence type="ECO:0000256" key="2">
    <source>
        <dbReference type="ARBA" id="ARBA00004648"/>
    </source>
</evidence>
<keyword evidence="9" id="KW-1133">Transmembrane helix</keyword>
<keyword evidence="7" id="KW-0256">Endoplasmic reticulum</keyword>
<keyword evidence="8" id="KW-0735">Signal-anchor</keyword>
<dbReference type="PANTHER" id="PTHR46025">
    <property type="entry name" value="XYLOSYLTRANSFERASE OXT"/>
    <property type="match status" value="1"/>
</dbReference>
<evidence type="ECO:0000256" key="9">
    <source>
        <dbReference type="ARBA" id="ARBA00022989"/>
    </source>
</evidence>
<evidence type="ECO:0000256" key="10">
    <source>
        <dbReference type="ARBA" id="ARBA00023034"/>
    </source>
</evidence>
<keyword evidence="10" id="KW-0333">Golgi apparatus</keyword>
<keyword evidence="6" id="KW-0479">Metal-binding</keyword>
<keyword evidence="5" id="KW-0812">Transmembrane</keyword>
<keyword evidence="3" id="KW-0328">Glycosyltransferase</keyword>
<evidence type="ECO:0000256" key="6">
    <source>
        <dbReference type="ARBA" id="ARBA00022723"/>
    </source>
</evidence>
<evidence type="ECO:0000256" key="5">
    <source>
        <dbReference type="ARBA" id="ARBA00022692"/>
    </source>
</evidence>
<comment type="subcellular location">
    <subcellularLocation>
        <location evidence="2">Endoplasmic reticulum membrane</location>
        <topology evidence="2">Single-pass type II membrane protein</topology>
    </subcellularLocation>
    <subcellularLocation>
        <location evidence="1">Golgi apparatus membrane</location>
        <topology evidence="1">Single-pass type II membrane protein</topology>
    </subcellularLocation>
</comment>
<reference evidence="15 16" key="1">
    <citation type="submission" date="2020-08" db="EMBL/GenBank/DDBJ databases">
        <title>Genomic Encyclopedia of Type Strains, Phase III (KMG-III): the genomes of soil and plant-associated and newly described type strains.</title>
        <authorList>
            <person name="Whitman W."/>
        </authorList>
    </citation>
    <scope>NUCLEOTIDE SEQUENCE [LARGE SCALE GENOMIC DNA]</scope>
    <source>
        <strain evidence="15 16">CECT 7247</strain>
    </source>
</reference>
<evidence type="ECO:0000256" key="3">
    <source>
        <dbReference type="ARBA" id="ARBA00022676"/>
    </source>
</evidence>
<dbReference type="PANTHER" id="PTHR46025:SF3">
    <property type="entry name" value="XYLOSYLTRANSFERASE OXT"/>
    <property type="match status" value="1"/>
</dbReference>
<evidence type="ECO:0000313" key="15">
    <source>
        <dbReference type="EMBL" id="MBB3193404.1"/>
    </source>
</evidence>
<comment type="caution">
    <text evidence="15">The sequence shown here is derived from an EMBL/GenBank/DDBJ whole genome shotgun (WGS) entry which is preliminary data.</text>
</comment>
<keyword evidence="11" id="KW-0472">Membrane</keyword>
<evidence type="ECO:0000256" key="1">
    <source>
        <dbReference type="ARBA" id="ARBA00004323"/>
    </source>
</evidence>
<organism evidence="15 16">
    <name type="scientific">Roseateles terrae</name>
    <dbReference type="NCBI Taxonomy" id="431060"/>
    <lineage>
        <taxon>Bacteria</taxon>
        <taxon>Pseudomonadati</taxon>
        <taxon>Pseudomonadota</taxon>
        <taxon>Betaproteobacteria</taxon>
        <taxon>Burkholderiales</taxon>
        <taxon>Sphaerotilaceae</taxon>
        <taxon>Roseateles</taxon>
    </lineage>
</organism>
<evidence type="ECO:0000256" key="13">
    <source>
        <dbReference type="ARBA" id="ARBA00023180"/>
    </source>
</evidence>
<dbReference type="InterPro" id="IPR003406">
    <property type="entry name" value="Glyco_trans_14"/>
</dbReference>
<evidence type="ECO:0000313" key="16">
    <source>
        <dbReference type="Proteomes" id="UP000574369"/>
    </source>
</evidence>
<keyword evidence="4" id="KW-0808">Transferase</keyword>